<feature type="disulfide bond" evidence="9">
    <location>
        <begin position="169"/>
        <end position="178"/>
    </location>
</feature>
<keyword evidence="10" id="KW-0769">Symport</keyword>
<dbReference type="Proteomes" id="UP000828390">
    <property type="component" value="Unassembled WGS sequence"/>
</dbReference>
<proteinExistence type="inferred from homology"/>
<reference evidence="13" key="1">
    <citation type="journal article" date="2019" name="bioRxiv">
        <title>The Genome of the Zebra Mussel, Dreissena polymorpha: A Resource for Invasive Species Research.</title>
        <authorList>
            <person name="McCartney M.A."/>
            <person name="Auch B."/>
            <person name="Kono T."/>
            <person name="Mallez S."/>
            <person name="Zhang Y."/>
            <person name="Obille A."/>
            <person name="Becker A."/>
            <person name="Abrahante J.E."/>
            <person name="Garbe J."/>
            <person name="Badalamenti J.P."/>
            <person name="Herman A."/>
            <person name="Mangelson H."/>
            <person name="Liachko I."/>
            <person name="Sullivan S."/>
            <person name="Sone E.D."/>
            <person name="Koren S."/>
            <person name="Silverstein K.A.T."/>
            <person name="Beckman K.B."/>
            <person name="Gohl D.M."/>
        </authorList>
    </citation>
    <scope>NUCLEOTIDE SEQUENCE</scope>
    <source>
        <strain evidence="13">Duluth1</strain>
        <tissue evidence="13">Whole animal</tissue>
    </source>
</reference>
<dbReference type="PRINTS" id="PR00176">
    <property type="entry name" value="NANEUSMPORT"/>
</dbReference>
<feature type="transmembrane region" description="Helical" evidence="12">
    <location>
        <begin position="564"/>
        <end position="582"/>
    </location>
</feature>
<feature type="region of interest" description="Disordered" evidence="11">
    <location>
        <begin position="1"/>
        <end position="46"/>
    </location>
</feature>
<evidence type="ECO:0000256" key="1">
    <source>
        <dbReference type="ARBA" id="ARBA00004141"/>
    </source>
</evidence>
<feature type="binding site" evidence="8">
    <location>
        <position position="322"/>
    </location>
    <ligand>
        <name>Na(+)</name>
        <dbReference type="ChEBI" id="CHEBI:29101"/>
        <label>1</label>
    </ligand>
</feature>
<feature type="transmembrane region" description="Helical" evidence="12">
    <location>
        <begin position="130"/>
        <end position="157"/>
    </location>
</feature>
<protein>
    <recommendedName>
        <fullName evidence="10">Transporter</fullName>
    </recommendedName>
</protein>
<evidence type="ECO:0000256" key="9">
    <source>
        <dbReference type="PIRSR" id="PIRSR600175-2"/>
    </source>
</evidence>
<comment type="caution">
    <text evidence="13">The sequence shown here is derived from an EMBL/GenBank/DDBJ whole genome shotgun (WGS) entry which is preliminary data.</text>
</comment>
<evidence type="ECO:0000256" key="2">
    <source>
        <dbReference type="ARBA" id="ARBA00006459"/>
    </source>
</evidence>
<dbReference type="InterPro" id="IPR037272">
    <property type="entry name" value="SNS_sf"/>
</dbReference>
<evidence type="ECO:0000313" key="13">
    <source>
        <dbReference type="EMBL" id="KAH3772318.1"/>
    </source>
</evidence>
<keyword evidence="4 10" id="KW-0812">Transmembrane</keyword>
<keyword evidence="3 10" id="KW-0813">Transport</keyword>
<feature type="transmembrane region" description="Helical" evidence="12">
    <location>
        <begin position="519"/>
        <end position="544"/>
    </location>
</feature>
<feature type="transmembrane region" description="Helical" evidence="12">
    <location>
        <begin position="348"/>
        <end position="373"/>
    </location>
</feature>
<dbReference type="GO" id="GO:0005283">
    <property type="term" value="F:amino acid:sodium symporter activity"/>
    <property type="evidence" value="ECO:0007669"/>
    <property type="project" value="TreeGrafter"/>
</dbReference>
<dbReference type="EMBL" id="JAIWYP010000009">
    <property type="protein sequence ID" value="KAH3772318.1"/>
    <property type="molecule type" value="Genomic_DNA"/>
</dbReference>
<feature type="binding site" evidence="8">
    <location>
        <position position="71"/>
    </location>
    <ligand>
        <name>Na(+)</name>
        <dbReference type="ChEBI" id="CHEBI:29101"/>
        <label>1</label>
    </ligand>
</feature>
<evidence type="ECO:0000256" key="8">
    <source>
        <dbReference type="PIRSR" id="PIRSR600175-1"/>
    </source>
</evidence>
<feature type="transmembrane region" description="Helical" evidence="12">
    <location>
        <begin position="268"/>
        <end position="291"/>
    </location>
</feature>
<keyword evidence="8" id="KW-0479">Metal-binding</keyword>
<keyword evidence="5 12" id="KW-1133">Transmembrane helix</keyword>
<keyword evidence="9" id="KW-1015">Disulfide bond</keyword>
<accession>A0A9D4E3V1</accession>
<feature type="binding site" evidence="8">
    <location>
        <position position="419"/>
    </location>
    <ligand>
        <name>Na(+)</name>
        <dbReference type="ChEBI" id="CHEBI:29101"/>
        <label>1</label>
    </ligand>
</feature>
<dbReference type="AlphaFoldDB" id="A0A9D4E3V1"/>
<feature type="transmembrane region" description="Helical" evidence="12">
    <location>
        <begin position="87"/>
        <end position="109"/>
    </location>
</feature>
<comment type="subcellular location">
    <subcellularLocation>
        <location evidence="1">Membrane</location>
        <topology evidence="1">Multi-pass membrane protein</topology>
    </subcellularLocation>
</comment>
<dbReference type="PROSITE" id="PS50267">
    <property type="entry name" value="NA_NEUROTRAN_SYMP_3"/>
    <property type="match status" value="1"/>
</dbReference>
<reference evidence="13" key="2">
    <citation type="submission" date="2020-11" db="EMBL/GenBank/DDBJ databases">
        <authorList>
            <person name="McCartney M.A."/>
            <person name="Auch B."/>
            <person name="Kono T."/>
            <person name="Mallez S."/>
            <person name="Becker A."/>
            <person name="Gohl D.M."/>
            <person name="Silverstein K.A.T."/>
            <person name="Koren S."/>
            <person name="Bechman K.B."/>
            <person name="Herman A."/>
            <person name="Abrahante J.E."/>
            <person name="Garbe J."/>
        </authorList>
    </citation>
    <scope>NUCLEOTIDE SEQUENCE</scope>
    <source>
        <strain evidence="13">Duluth1</strain>
        <tissue evidence="13">Whole animal</tissue>
    </source>
</reference>
<keyword evidence="14" id="KW-1185">Reference proteome</keyword>
<feature type="transmembrane region" description="Helical" evidence="12">
    <location>
        <begin position="478"/>
        <end position="499"/>
    </location>
</feature>
<evidence type="ECO:0000313" key="14">
    <source>
        <dbReference type="Proteomes" id="UP000828390"/>
    </source>
</evidence>
<keyword evidence="7" id="KW-0325">Glycoprotein</keyword>
<comment type="similarity">
    <text evidence="2 10">Belongs to the sodium:neurotransmitter symporter (SNF) (TC 2.A.22) family.</text>
</comment>
<feature type="transmembrane region" description="Helical" evidence="12">
    <location>
        <begin position="407"/>
        <end position="427"/>
    </location>
</feature>
<dbReference type="GO" id="GO:0046872">
    <property type="term" value="F:metal ion binding"/>
    <property type="evidence" value="ECO:0007669"/>
    <property type="project" value="UniProtKB-KW"/>
</dbReference>
<dbReference type="Pfam" id="PF00209">
    <property type="entry name" value="SNF"/>
    <property type="match status" value="1"/>
</dbReference>
<feature type="transmembrane region" description="Helical" evidence="12">
    <location>
        <begin position="58"/>
        <end position="75"/>
    </location>
</feature>
<dbReference type="PANTHER" id="PTHR11616:SF321">
    <property type="entry name" value="SODIUM-DEPENDENT NUTRIENT AMINO ACID TRANSPORTER 1-RELATED"/>
    <property type="match status" value="1"/>
</dbReference>
<dbReference type="PANTHER" id="PTHR11616">
    <property type="entry name" value="SODIUM/CHLORIDE DEPENDENT TRANSPORTER"/>
    <property type="match status" value="1"/>
</dbReference>
<feature type="binding site" evidence="8">
    <location>
        <position position="423"/>
    </location>
    <ligand>
        <name>Na(+)</name>
        <dbReference type="ChEBI" id="CHEBI:29101"/>
        <label>1</label>
    </ligand>
</feature>
<feature type="transmembrane region" description="Helical" evidence="12">
    <location>
        <begin position="237"/>
        <end position="256"/>
    </location>
</feature>
<evidence type="ECO:0000256" key="4">
    <source>
        <dbReference type="ARBA" id="ARBA00022692"/>
    </source>
</evidence>
<keyword evidence="8" id="KW-0915">Sodium</keyword>
<organism evidence="13 14">
    <name type="scientific">Dreissena polymorpha</name>
    <name type="common">Zebra mussel</name>
    <name type="synonym">Mytilus polymorpha</name>
    <dbReference type="NCBI Taxonomy" id="45954"/>
    <lineage>
        <taxon>Eukaryota</taxon>
        <taxon>Metazoa</taxon>
        <taxon>Spiralia</taxon>
        <taxon>Lophotrochozoa</taxon>
        <taxon>Mollusca</taxon>
        <taxon>Bivalvia</taxon>
        <taxon>Autobranchia</taxon>
        <taxon>Heteroconchia</taxon>
        <taxon>Euheterodonta</taxon>
        <taxon>Imparidentia</taxon>
        <taxon>Neoheterodontei</taxon>
        <taxon>Myida</taxon>
        <taxon>Dreissenoidea</taxon>
        <taxon>Dreissenidae</taxon>
        <taxon>Dreissena</taxon>
    </lineage>
</organism>
<keyword evidence="6 12" id="KW-0472">Membrane</keyword>
<feature type="transmembrane region" description="Helical" evidence="12">
    <location>
        <begin position="311"/>
        <end position="336"/>
    </location>
</feature>
<sequence>MGFCKFDSLIKRKKDSKEPESENGGYQPAKQDDDTEGTESSSESGDYSRGVWARKIEFILSVIGYSVGVGNLWRFPYLVMQNGGGAFLIPFFFFLFVCGIPLFYLELCLGQFSGVSCLYVWKFCPLFKGIGYMMLVVSFVYCWYYIMVLVWVLVYLFNSFMSQLPWGQCNQAWNTEHCVTGLASGVSAMRNVSAESFENDTTFSESNISVMSHTASKEFWNRYVLNKSSGLEDFGGIQSHLAIALVVAWVAIFLCLMKGIKSAGKVVYVTALLPYVLLTVFLVKGLTLPGAADGILFYIKPNFSTLLDFNVWVQAAVQVFYSLGPAWGGLITMASYNKFNNNCLRDALICTAADGFTSFYGGFVIFSVIGYIAKEANMEIKDVATSGPGLALVIYPEAITKLPIPQLWSVLFFLMLLSLGIDSQFGVFETLSSGLLDTFPRLRKRKILVTACLCVILLLLDLPFTLNGGIYLYQLVDWYFAAFCVLIISFLECFLIAWVYGANRFCNDIKLMVGRPPPLYIRICWCVFTPVILLTVFLIMCFQYEPPSYDGYKYPMVAKVCGNILAMIPVIPLPIVMIYQIANTPGSLWQKIKFLLKPSYDWGPHVSQYKQGYEQYIEMQKPCGMLHSVRKNLLGAADS</sequence>
<gene>
    <name evidence="13" type="ORF">DPMN_173656</name>
</gene>
<evidence type="ECO:0000256" key="7">
    <source>
        <dbReference type="ARBA" id="ARBA00023180"/>
    </source>
</evidence>
<feature type="binding site" evidence="8">
    <location>
        <position position="67"/>
    </location>
    <ligand>
        <name>Na(+)</name>
        <dbReference type="ChEBI" id="CHEBI:29101"/>
        <label>1</label>
    </ligand>
</feature>
<evidence type="ECO:0000256" key="5">
    <source>
        <dbReference type="ARBA" id="ARBA00022989"/>
    </source>
</evidence>
<feature type="binding site" evidence="8">
    <location>
        <position position="422"/>
    </location>
    <ligand>
        <name>Na(+)</name>
        <dbReference type="ChEBI" id="CHEBI:29101"/>
        <label>1</label>
    </ligand>
</feature>
<dbReference type="GO" id="GO:0089718">
    <property type="term" value="P:amino acid import across plasma membrane"/>
    <property type="evidence" value="ECO:0007669"/>
    <property type="project" value="TreeGrafter"/>
</dbReference>
<feature type="binding site" evidence="8">
    <location>
        <position position="64"/>
    </location>
    <ligand>
        <name>Na(+)</name>
        <dbReference type="ChEBI" id="CHEBI:29101"/>
        <label>1</label>
    </ligand>
</feature>
<name>A0A9D4E3V1_DREPO</name>
<dbReference type="InterPro" id="IPR000175">
    <property type="entry name" value="Na/ntran_symport"/>
</dbReference>
<dbReference type="OrthoDB" id="6150485at2759"/>
<evidence type="ECO:0000256" key="3">
    <source>
        <dbReference type="ARBA" id="ARBA00022448"/>
    </source>
</evidence>
<evidence type="ECO:0000256" key="11">
    <source>
        <dbReference type="SAM" id="MobiDB-lite"/>
    </source>
</evidence>
<dbReference type="PROSITE" id="PS00610">
    <property type="entry name" value="NA_NEUROTRAN_SYMP_1"/>
    <property type="match status" value="1"/>
</dbReference>
<dbReference type="SUPFAM" id="SSF161070">
    <property type="entry name" value="SNF-like"/>
    <property type="match status" value="1"/>
</dbReference>
<evidence type="ECO:0000256" key="12">
    <source>
        <dbReference type="SAM" id="Phobius"/>
    </source>
</evidence>
<evidence type="ECO:0000256" key="10">
    <source>
        <dbReference type="RuleBase" id="RU003732"/>
    </source>
</evidence>
<evidence type="ECO:0000256" key="6">
    <source>
        <dbReference type="ARBA" id="ARBA00023136"/>
    </source>
</evidence>
<dbReference type="GO" id="GO:0005886">
    <property type="term" value="C:plasma membrane"/>
    <property type="evidence" value="ECO:0007669"/>
    <property type="project" value="TreeGrafter"/>
</dbReference>
<feature type="transmembrane region" description="Helical" evidence="12">
    <location>
        <begin position="447"/>
        <end position="466"/>
    </location>
</feature>